<dbReference type="GO" id="GO:0046394">
    <property type="term" value="P:carboxylic acid biosynthetic process"/>
    <property type="evidence" value="ECO:0007669"/>
    <property type="project" value="UniProtKB-ARBA"/>
</dbReference>
<keyword evidence="2" id="KW-0456">Lyase</keyword>
<dbReference type="Gene3D" id="3.20.10.10">
    <property type="entry name" value="D-amino Acid Aminotransferase, subunit A, domain 2"/>
    <property type="match status" value="1"/>
</dbReference>
<reference evidence="2 3" key="1">
    <citation type="submission" date="2020-03" db="EMBL/GenBank/DDBJ databases">
        <title>Sequencing the genomes of 1000 actinobacteria strains.</title>
        <authorList>
            <person name="Klenk H.-P."/>
        </authorList>
    </citation>
    <scope>NUCLEOTIDE SEQUENCE [LARGE SCALE GENOMIC DNA]</scope>
    <source>
        <strain evidence="2 3">DSM 16403</strain>
    </source>
</reference>
<dbReference type="SUPFAM" id="SSF56752">
    <property type="entry name" value="D-aminoacid aminotransferase-like PLP-dependent enzymes"/>
    <property type="match status" value="1"/>
</dbReference>
<evidence type="ECO:0000313" key="3">
    <source>
        <dbReference type="Proteomes" id="UP000547458"/>
    </source>
</evidence>
<organism evidence="2 3">
    <name type="scientific">Arthrobacter pigmenti</name>
    <dbReference type="NCBI Taxonomy" id="271432"/>
    <lineage>
        <taxon>Bacteria</taxon>
        <taxon>Bacillati</taxon>
        <taxon>Actinomycetota</taxon>
        <taxon>Actinomycetes</taxon>
        <taxon>Micrococcales</taxon>
        <taxon>Micrococcaceae</taxon>
        <taxon>Arthrobacter</taxon>
    </lineage>
</organism>
<keyword evidence="3" id="KW-1185">Reference proteome</keyword>
<comment type="caution">
    <text evidence="2">The sequence shown here is derived from an EMBL/GenBank/DDBJ whole genome shotgun (WGS) entry which is preliminary data.</text>
</comment>
<sequence>MTVLVFLDPAMPDGRIADASQPQLKVTDTGITRGDGIFETMLAVNGAPRKLQAHLARLASSAEALALNVPASDAWERAIGTALQEADDDGDLVVKLVAIRGVEESVEGGTEATAWVQVSPVPKGLRGKRLAVLLLDRGYDSTAAQRAPWLLIGAKTLSYAVNMAALRYAKSQGADDVIFTSSDGKVLEGPTSTVLIARVIDGVKHLITPQLESGILAGTSQSALFAAARDAGWELGYGPLIPADLFASDGVWLISSVRLLAEVASLDGKPVTMSPDLTAELSALVESVS</sequence>
<dbReference type="GO" id="GO:0005829">
    <property type="term" value="C:cytosol"/>
    <property type="evidence" value="ECO:0007669"/>
    <property type="project" value="TreeGrafter"/>
</dbReference>
<dbReference type="NCBIfam" id="NF005886">
    <property type="entry name" value="PRK07849.1-1"/>
    <property type="match status" value="1"/>
</dbReference>
<comment type="similarity">
    <text evidence="1">Belongs to the class-IV pyridoxal-phosphate-dependent aminotransferase family.</text>
</comment>
<dbReference type="PANTHER" id="PTHR42743">
    <property type="entry name" value="AMINO-ACID AMINOTRANSFERASE"/>
    <property type="match status" value="1"/>
</dbReference>
<dbReference type="InterPro" id="IPR050571">
    <property type="entry name" value="Class-IV_PLP-Dep_Aminotrnsfr"/>
</dbReference>
<evidence type="ECO:0000313" key="2">
    <source>
        <dbReference type="EMBL" id="NJC23497.1"/>
    </source>
</evidence>
<dbReference type="EMBL" id="JAATJL010000001">
    <property type="protein sequence ID" value="NJC23497.1"/>
    <property type="molecule type" value="Genomic_DNA"/>
</dbReference>
<dbReference type="InterPro" id="IPR036038">
    <property type="entry name" value="Aminotransferase-like"/>
</dbReference>
<dbReference type="EC" id="4.1.3.38" evidence="2"/>
<name>A0A846RTJ9_9MICC</name>
<dbReference type="GO" id="GO:0008696">
    <property type="term" value="F:4-amino-4-deoxychorismate lyase activity"/>
    <property type="evidence" value="ECO:0007669"/>
    <property type="project" value="UniProtKB-EC"/>
</dbReference>
<accession>A0A846RTJ9</accession>
<proteinExistence type="inferred from homology"/>
<dbReference type="NCBIfam" id="NF005887">
    <property type="entry name" value="PRK07849.1-2"/>
    <property type="match status" value="1"/>
</dbReference>
<dbReference type="InterPro" id="IPR043131">
    <property type="entry name" value="BCAT-like_N"/>
</dbReference>
<gene>
    <name evidence="2" type="ORF">BJ994_002573</name>
</gene>
<dbReference type="Proteomes" id="UP000547458">
    <property type="component" value="Unassembled WGS sequence"/>
</dbReference>
<protein>
    <submittedName>
        <fullName evidence="2">4-amino-4-deoxychorismate lyase</fullName>
        <ecNumber evidence="2">4.1.3.38</ecNumber>
    </submittedName>
</protein>
<dbReference type="RefSeq" id="WP_167994692.1">
    <property type="nucleotide sequence ID" value="NZ_JAATJL010000001.1"/>
</dbReference>
<evidence type="ECO:0000256" key="1">
    <source>
        <dbReference type="ARBA" id="ARBA00009320"/>
    </source>
</evidence>
<dbReference type="InterPro" id="IPR043132">
    <property type="entry name" value="BCAT-like_C"/>
</dbReference>
<dbReference type="Gene3D" id="3.30.470.10">
    <property type="match status" value="1"/>
</dbReference>
<dbReference type="Pfam" id="PF01063">
    <property type="entry name" value="Aminotran_4"/>
    <property type="match status" value="1"/>
</dbReference>
<dbReference type="InterPro" id="IPR001544">
    <property type="entry name" value="Aminotrans_IV"/>
</dbReference>
<dbReference type="PANTHER" id="PTHR42743:SF11">
    <property type="entry name" value="AMINODEOXYCHORISMATE LYASE"/>
    <property type="match status" value="1"/>
</dbReference>
<dbReference type="AlphaFoldDB" id="A0A846RTJ9"/>